<reference evidence="6" key="1">
    <citation type="submission" date="2020-06" db="EMBL/GenBank/DDBJ databases">
        <title>Draft genomic sequence of Geomonas sp. Red330.</title>
        <authorList>
            <person name="Itoh H."/>
            <person name="Zhenxing X."/>
            <person name="Ushijima N."/>
            <person name="Masuda Y."/>
            <person name="Shiratori Y."/>
            <person name="Senoo K."/>
        </authorList>
    </citation>
    <scope>NUCLEOTIDE SEQUENCE [LARGE SCALE GENOMIC DNA]</scope>
    <source>
        <strain evidence="6">Red330</strain>
    </source>
</reference>
<dbReference type="NCBIfam" id="NF033788">
    <property type="entry name" value="HTH_metalloreg"/>
    <property type="match status" value="1"/>
</dbReference>
<evidence type="ECO:0000313" key="5">
    <source>
        <dbReference type="EMBL" id="GFO59191.1"/>
    </source>
</evidence>
<dbReference type="SMART" id="SM00418">
    <property type="entry name" value="HTH_ARSR"/>
    <property type="match status" value="1"/>
</dbReference>
<dbReference type="AlphaFoldDB" id="A0A6V8MGS4"/>
<dbReference type="GO" id="GO:0003700">
    <property type="term" value="F:DNA-binding transcription factor activity"/>
    <property type="evidence" value="ECO:0007669"/>
    <property type="project" value="InterPro"/>
</dbReference>
<keyword evidence="2" id="KW-0238">DNA-binding</keyword>
<protein>
    <submittedName>
        <fullName evidence="5">Transcriptional regulator</fullName>
    </submittedName>
</protein>
<evidence type="ECO:0000256" key="2">
    <source>
        <dbReference type="ARBA" id="ARBA00023125"/>
    </source>
</evidence>
<gene>
    <name evidence="5" type="ORF">GMST_15160</name>
</gene>
<dbReference type="InterPro" id="IPR001845">
    <property type="entry name" value="HTH_ArsR_DNA-bd_dom"/>
</dbReference>
<dbReference type="CDD" id="cd00090">
    <property type="entry name" value="HTH_ARSR"/>
    <property type="match status" value="1"/>
</dbReference>
<keyword evidence="1" id="KW-0805">Transcription regulation</keyword>
<sequence>MFDDSAKLFKALSDETRLRILALLIANGELCVCDLTATLQLPQSTVSRHLAYLRKSGLVRDRREGLWMYYSLERKRGFPETLVGFLTENLLQLPEARADQQRLQSTSEANRCA</sequence>
<dbReference type="PANTHER" id="PTHR43132">
    <property type="entry name" value="ARSENICAL RESISTANCE OPERON REPRESSOR ARSR-RELATED"/>
    <property type="match status" value="1"/>
</dbReference>
<evidence type="ECO:0000256" key="3">
    <source>
        <dbReference type="ARBA" id="ARBA00023163"/>
    </source>
</evidence>
<dbReference type="PRINTS" id="PR00778">
    <property type="entry name" value="HTHARSR"/>
</dbReference>
<dbReference type="EMBL" id="BLXX01000003">
    <property type="protein sequence ID" value="GFO59191.1"/>
    <property type="molecule type" value="Genomic_DNA"/>
</dbReference>
<evidence type="ECO:0000256" key="1">
    <source>
        <dbReference type="ARBA" id="ARBA00023015"/>
    </source>
</evidence>
<dbReference type="RefSeq" id="WP_183354023.1">
    <property type="nucleotide sequence ID" value="NZ_BLXX01000003.1"/>
</dbReference>
<comment type="caution">
    <text evidence="5">The sequence shown here is derived from an EMBL/GenBank/DDBJ whole genome shotgun (WGS) entry which is preliminary data.</text>
</comment>
<dbReference type="InterPro" id="IPR051011">
    <property type="entry name" value="Metal_resp_trans_reg"/>
</dbReference>
<dbReference type="InterPro" id="IPR036388">
    <property type="entry name" value="WH-like_DNA-bd_sf"/>
</dbReference>
<feature type="domain" description="HTH arsR-type" evidence="4">
    <location>
        <begin position="1"/>
        <end position="97"/>
    </location>
</feature>
<evidence type="ECO:0000259" key="4">
    <source>
        <dbReference type="PROSITE" id="PS50987"/>
    </source>
</evidence>
<dbReference type="InterPro" id="IPR011991">
    <property type="entry name" value="ArsR-like_HTH"/>
</dbReference>
<accession>A0A6V8MGS4</accession>
<dbReference type="PANTHER" id="PTHR43132:SF2">
    <property type="entry name" value="ARSENICAL RESISTANCE OPERON REPRESSOR ARSR-RELATED"/>
    <property type="match status" value="1"/>
</dbReference>
<keyword evidence="6" id="KW-1185">Reference proteome</keyword>
<evidence type="ECO:0000313" key="6">
    <source>
        <dbReference type="Proteomes" id="UP000556026"/>
    </source>
</evidence>
<dbReference type="SUPFAM" id="SSF46785">
    <property type="entry name" value="Winged helix' DNA-binding domain"/>
    <property type="match status" value="1"/>
</dbReference>
<keyword evidence="3" id="KW-0804">Transcription</keyword>
<dbReference type="Pfam" id="PF01022">
    <property type="entry name" value="HTH_5"/>
    <property type="match status" value="1"/>
</dbReference>
<name>A0A6V8MGS4_9BACT</name>
<proteinExistence type="predicted"/>
<dbReference type="PROSITE" id="PS50987">
    <property type="entry name" value="HTH_ARSR_2"/>
    <property type="match status" value="1"/>
</dbReference>
<organism evidence="5 6">
    <name type="scientific">Geomonas silvestris</name>
    <dbReference type="NCBI Taxonomy" id="2740184"/>
    <lineage>
        <taxon>Bacteria</taxon>
        <taxon>Pseudomonadati</taxon>
        <taxon>Thermodesulfobacteriota</taxon>
        <taxon>Desulfuromonadia</taxon>
        <taxon>Geobacterales</taxon>
        <taxon>Geobacteraceae</taxon>
        <taxon>Geomonas</taxon>
    </lineage>
</organism>
<dbReference type="Proteomes" id="UP000556026">
    <property type="component" value="Unassembled WGS sequence"/>
</dbReference>
<dbReference type="Gene3D" id="1.10.10.10">
    <property type="entry name" value="Winged helix-like DNA-binding domain superfamily/Winged helix DNA-binding domain"/>
    <property type="match status" value="1"/>
</dbReference>
<dbReference type="GO" id="GO:0003677">
    <property type="term" value="F:DNA binding"/>
    <property type="evidence" value="ECO:0007669"/>
    <property type="project" value="UniProtKB-KW"/>
</dbReference>
<dbReference type="InterPro" id="IPR036390">
    <property type="entry name" value="WH_DNA-bd_sf"/>
</dbReference>